<accession>A0A941E4Q5</accession>
<evidence type="ECO:0000313" key="2">
    <source>
        <dbReference type="EMBL" id="MBR7800579.1"/>
    </source>
</evidence>
<proteinExistence type="predicted"/>
<dbReference type="AlphaFoldDB" id="A0A941E4Q5"/>
<keyword evidence="3" id="KW-1185">Reference proteome</keyword>
<reference evidence="2" key="1">
    <citation type="submission" date="2021-04" db="EMBL/GenBank/DDBJ databases">
        <title>novel species isolated from subtropical streams in China.</title>
        <authorList>
            <person name="Lu H."/>
        </authorList>
    </citation>
    <scope>NUCLEOTIDE SEQUENCE</scope>
    <source>
        <strain evidence="2">FT137W</strain>
    </source>
</reference>
<dbReference type="SMART" id="SM00881">
    <property type="entry name" value="CoA_binding"/>
    <property type="match status" value="1"/>
</dbReference>
<dbReference type="InterPro" id="IPR036291">
    <property type="entry name" value="NAD(P)-bd_dom_sf"/>
</dbReference>
<name>A0A941E4Q5_9BURK</name>
<dbReference type="PANTHER" id="PTHR33303">
    <property type="entry name" value="CYTOPLASMIC PROTEIN-RELATED"/>
    <property type="match status" value="1"/>
</dbReference>
<sequence>MSDNLIDQLLISAKTIAVVGISNKPERDSYKVANYLQAHGYRVLAINPQQAGNEILGEMCYPSLRLAVQATGLEVDIVDCFRKAEDIPAIFEEAQQVNAKSIWMQLGIVNERVEQLARASGMQVVMDRCTKIEHKRLHHILE</sequence>
<evidence type="ECO:0000313" key="3">
    <source>
        <dbReference type="Proteomes" id="UP000678545"/>
    </source>
</evidence>
<gene>
    <name evidence="2" type="ORF">KDM90_11280</name>
</gene>
<comment type="caution">
    <text evidence="2">The sequence shown here is derived from an EMBL/GenBank/DDBJ whole genome shotgun (WGS) entry which is preliminary data.</text>
</comment>
<dbReference type="Proteomes" id="UP000678545">
    <property type="component" value="Unassembled WGS sequence"/>
</dbReference>
<dbReference type="SUPFAM" id="SSF51735">
    <property type="entry name" value="NAD(P)-binding Rossmann-fold domains"/>
    <property type="match status" value="1"/>
</dbReference>
<organism evidence="2 3">
    <name type="scientific">Undibacterium fentianense</name>
    <dbReference type="NCBI Taxonomy" id="2828728"/>
    <lineage>
        <taxon>Bacteria</taxon>
        <taxon>Pseudomonadati</taxon>
        <taxon>Pseudomonadota</taxon>
        <taxon>Betaproteobacteria</taxon>
        <taxon>Burkholderiales</taxon>
        <taxon>Oxalobacteraceae</taxon>
        <taxon>Undibacterium</taxon>
    </lineage>
</organism>
<feature type="domain" description="CoA-binding" evidence="1">
    <location>
        <begin position="10"/>
        <end position="108"/>
    </location>
</feature>
<dbReference type="EMBL" id="JAGSPJ010000004">
    <property type="protein sequence ID" value="MBR7800579.1"/>
    <property type="molecule type" value="Genomic_DNA"/>
</dbReference>
<evidence type="ECO:0000259" key="1">
    <source>
        <dbReference type="SMART" id="SM00881"/>
    </source>
</evidence>
<dbReference type="InterPro" id="IPR003781">
    <property type="entry name" value="CoA-bd"/>
</dbReference>
<protein>
    <submittedName>
        <fullName evidence="2">CoA-binding protein</fullName>
    </submittedName>
</protein>
<dbReference type="PANTHER" id="PTHR33303:SF2">
    <property type="entry name" value="COA-BINDING DOMAIN-CONTAINING PROTEIN"/>
    <property type="match status" value="1"/>
</dbReference>
<dbReference type="Gene3D" id="3.40.50.720">
    <property type="entry name" value="NAD(P)-binding Rossmann-like Domain"/>
    <property type="match status" value="1"/>
</dbReference>
<dbReference type="Pfam" id="PF13380">
    <property type="entry name" value="CoA_binding_2"/>
    <property type="match status" value="1"/>
</dbReference>